<comment type="caution">
    <text evidence="11">The sequence shown here is derived from an EMBL/GenBank/DDBJ whole genome shotgun (WGS) entry which is preliminary data.</text>
</comment>
<comment type="subcellular location">
    <subcellularLocation>
        <location evidence="1">Membrane</location>
        <topology evidence="1">Multi-pass membrane protein</topology>
    </subcellularLocation>
</comment>
<dbReference type="InterPro" id="IPR036291">
    <property type="entry name" value="NAD(P)-bd_dom_sf"/>
</dbReference>
<comment type="similarity">
    <text evidence="2">Belongs to the short-chain dehydrogenases/reductases (SDR) family.</text>
</comment>
<dbReference type="GO" id="GO:0016020">
    <property type="term" value="C:membrane"/>
    <property type="evidence" value="ECO:0007669"/>
    <property type="project" value="UniProtKB-SubCell"/>
</dbReference>
<dbReference type="PRINTS" id="PR00081">
    <property type="entry name" value="GDHRDH"/>
</dbReference>
<dbReference type="InterPro" id="IPR002347">
    <property type="entry name" value="SDR_fam"/>
</dbReference>
<dbReference type="GO" id="GO:0004090">
    <property type="term" value="F:carbonyl reductase (NADPH) activity"/>
    <property type="evidence" value="ECO:0007669"/>
    <property type="project" value="UniProtKB-EC"/>
</dbReference>
<dbReference type="Pfam" id="PF00106">
    <property type="entry name" value="adh_short"/>
    <property type="match status" value="1"/>
</dbReference>
<dbReference type="SUPFAM" id="SSF51735">
    <property type="entry name" value="NAD(P)-binding Rossmann-fold domains"/>
    <property type="match status" value="1"/>
</dbReference>
<dbReference type="PANTHER" id="PTHR43963:SF4">
    <property type="entry name" value="CARBONYL REDUCTASE (NADPH)"/>
    <property type="match status" value="1"/>
</dbReference>
<dbReference type="Gene3D" id="3.40.50.720">
    <property type="entry name" value="NAD(P)-binding Rossmann-like Domain"/>
    <property type="match status" value="1"/>
</dbReference>
<dbReference type="AlphaFoldDB" id="A0A7I8W6K5"/>
<feature type="transmembrane region" description="Helical" evidence="9">
    <location>
        <begin position="329"/>
        <end position="352"/>
    </location>
</feature>
<feature type="transmembrane region" description="Helical" evidence="9">
    <location>
        <begin position="418"/>
        <end position="434"/>
    </location>
</feature>
<feature type="domain" description="RETREG1-3/ARL6IP-like N-terminal reticulon-homology" evidence="10">
    <location>
        <begin position="285"/>
        <end position="443"/>
    </location>
</feature>
<dbReference type="Proteomes" id="UP000549394">
    <property type="component" value="Unassembled WGS sequence"/>
</dbReference>
<keyword evidence="4" id="KW-0521">NADP</keyword>
<name>A0A7I8W6K5_9ANNE</name>
<keyword evidence="6" id="KW-0560">Oxidoreductase</keyword>
<keyword evidence="12" id="KW-1185">Reference proteome</keyword>
<dbReference type="CDD" id="cd22559">
    <property type="entry name" value="Arl6IP1"/>
    <property type="match status" value="1"/>
</dbReference>
<dbReference type="OrthoDB" id="7289984at2759"/>
<keyword evidence="3 9" id="KW-0812">Transmembrane</keyword>
<evidence type="ECO:0000256" key="5">
    <source>
        <dbReference type="ARBA" id="ARBA00022989"/>
    </source>
</evidence>
<dbReference type="GO" id="GO:0005783">
    <property type="term" value="C:endoplasmic reticulum"/>
    <property type="evidence" value="ECO:0007669"/>
    <property type="project" value="UniProtKB-ARBA"/>
</dbReference>
<evidence type="ECO:0000256" key="3">
    <source>
        <dbReference type="ARBA" id="ARBA00022692"/>
    </source>
</evidence>
<sequence>MATKKRVAIVTGGNKGIGLAIVRGLCKQFDGDVYLTARNEELGKGAVEQMKQEGLTANFFRLDIRNEGHIEDLKAHLMDKYGGLDVLINNAAIAYKRASTVPFPTQAKDTIETNFTATLRICEILFPILRPNARVVHISSRVGVMAFNKTSDKIKNCFKNVATTDDLKTLINDFLKSAEEGTHTEKGWPAMAYGVSKLGVCCLTGIQQREMDNDDRQGILINSMCPGFVNTDMSSHKGFLTPDEGADTALYCALLPEKTEVPKGNFVVAREVNPDVLTIKHALEDYKELLLPLSRVLEWEKPYHSLSLVSSITFVFALIWYAQPSFLTTIALLGILFTCIDFMGPIVLSFFFKNERWSSEKDESYEQICQRIANAKRHLQIFFTCIQQMKKKNPTVYLCVTLVICCVVAWIGNLIDNLFLTYLIVLIGALVPGLRKHGMLQKFTGFCASQVASILEKARNRKKKQ</sequence>
<dbReference type="CDD" id="cd05324">
    <property type="entry name" value="carb_red_PTCR-like_SDR_c"/>
    <property type="match status" value="1"/>
</dbReference>
<evidence type="ECO:0000313" key="12">
    <source>
        <dbReference type="Proteomes" id="UP000549394"/>
    </source>
</evidence>
<dbReference type="InterPro" id="IPR057282">
    <property type="entry name" value="RETREG1-3-like_RHD"/>
</dbReference>
<gene>
    <name evidence="11" type="ORF">DGYR_LOCUS11384</name>
</gene>
<dbReference type="Pfam" id="PF24456">
    <property type="entry name" value="RHD_RETREG1-3"/>
    <property type="match status" value="1"/>
</dbReference>
<evidence type="ECO:0000256" key="1">
    <source>
        <dbReference type="ARBA" id="ARBA00004141"/>
    </source>
</evidence>
<evidence type="ECO:0000256" key="7">
    <source>
        <dbReference type="ARBA" id="ARBA00023136"/>
    </source>
</evidence>
<evidence type="ECO:0000256" key="4">
    <source>
        <dbReference type="ARBA" id="ARBA00022857"/>
    </source>
</evidence>
<accession>A0A7I8W6K5</accession>
<feature type="transmembrane region" description="Helical" evidence="9">
    <location>
        <begin position="395"/>
        <end position="412"/>
    </location>
</feature>
<proteinExistence type="inferred from homology"/>
<dbReference type="PANTHER" id="PTHR43963">
    <property type="entry name" value="CARBONYL REDUCTASE 1-RELATED"/>
    <property type="match status" value="1"/>
</dbReference>
<dbReference type="EC" id="1.1.1.184" evidence="8"/>
<organism evidence="11 12">
    <name type="scientific">Dimorphilus gyrociliatus</name>
    <dbReference type="NCBI Taxonomy" id="2664684"/>
    <lineage>
        <taxon>Eukaryota</taxon>
        <taxon>Metazoa</taxon>
        <taxon>Spiralia</taxon>
        <taxon>Lophotrochozoa</taxon>
        <taxon>Annelida</taxon>
        <taxon>Polychaeta</taxon>
        <taxon>Polychaeta incertae sedis</taxon>
        <taxon>Dinophilidae</taxon>
        <taxon>Dimorphilus</taxon>
    </lineage>
</organism>
<keyword evidence="5 9" id="KW-1133">Transmembrane helix</keyword>
<evidence type="ECO:0000259" key="10">
    <source>
        <dbReference type="Pfam" id="PF24456"/>
    </source>
</evidence>
<dbReference type="InterPro" id="IPR045313">
    <property type="entry name" value="CBR1-like"/>
</dbReference>
<dbReference type="EMBL" id="CAJFCJ010000019">
    <property type="protein sequence ID" value="CAD5123742.1"/>
    <property type="molecule type" value="Genomic_DNA"/>
</dbReference>
<evidence type="ECO:0000313" key="11">
    <source>
        <dbReference type="EMBL" id="CAD5123742.1"/>
    </source>
</evidence>
<evidence type="ECO:0000256" key="2">
    <source>
        <dbReference type="ARBA" id="ARBA00006484"/>
    </source>
</evidence>
<evidence type="ECO:0000256" key="6">
    <source>
        <dbReference type="ARBA" id="ARBA00023002"/>
    </source>
</evidence>
<keyword evidence="7 9" id="KW-0472">Membrane</keyword>
<protein>
    <recommendedName>
        <fullName evidence="8">carbonyl reductase (NADPH)</fullName>
        <ecNumber evidence="8">1.1.1.184</ecNumber>
    </recommendedName>
</protein>
<evidence type="ECO:0000256" key="8">
    <source>
        <dbReference type="ARBA" id="ARBA00026118"/>
    </source>
</evidence>
<reference evidence="11 12" key="1">
    <citation type="submission" date="2020-08" db="EMBL/GenBank/DDBJ databases">
        <authorList>
            <person name="Hejnol A."/>
        </authorList>
    </citation>
    <scope>NUCLEOTIDE SEQUENCE [LARGE SCALE GENOMIC DNA]</scope>
</reference>
<evidence type="ECO:0000256" key="9">
    <source>
        <dbReference type="SAM" id="Phobius"/>
    </source>
</evidence>
<feature type="transmembrane region" description="Helical" evidence="9">
    <location>
        <begin position="303"/>
        <end position="323"/>
    </location>
</feature>